<reference evidence="2 3" key="1">
    <citation type="submission" date="2024-11" db="EMBL/GenBank/DDBJ databases">
        <title>Chromosome-level genome assembly of the freshwater bivalve Anodonta woodiana.</title>
        <authorList>
            <person name="Chen X."/>
        </authorList>
    </citation>
    <scope>NUCLEOTIDE SEQUENCE [LARGE SCALE GENOMIC DNA]</scope>
    <source>
        <strain evidence="2">MN2024</strain>
        <tissue evidence="2">Gills</tissue>
    </source>
</reference>
<dbReference type="EMBL" id="JBJQND010000001">
    <property type="protein sequence ID" value="KAL3888707.1"/>
    <property type="molecule type" value="Genomic_DNA"/>
</dbReference>
<keyword evidence="1" id="KW-0472">Membrane</keyword>
<feature type="non-terminal residue" evidence="2">
    <location>
        <position position="72"/>
    </location>
</feature>
<dbReference type="AlphaFoldDB" id="A0ABD3XR50"/>
<accession>A0ABD3XR50</accession>
<name>A0ABD3XR50_SINWO</name>
<evidence type="ECO:0000313" key="2">
    <source>
        <dbReference type="EMBL" id="KAL3888707.1"/>
    </source>
</evidence>
<proteinExistence type="predicted"/>
<feature type="non-terminal residue" evidence="2">
    <location>
        <position position="1"/>
    </location>
</feature>
<sequence length="72" mass="8040">LMMGIRLYGAIVSVCVSVAFSITSITFPYCYYKELSVTIALVKLQKGEWKICTAHTAEGRREEACEGPKQLH</sequence>
<keyword evidence="1" id="KW-1133">Transmembrane helix</keyword>
<keyword evidence="1" id="KW-0812">Transmembrane</keyword>
<dbReference type="Proteomes" id="UP001634394">
    <property type="component" value="Unassembled WGS sequence"/>
</dbReference>
<evidence type="ECO:0000256" key="1">
    <source>
        <dbReference type="SAM" id="Phobius"/>
    </source>
</evidence>
<gene>
    <name evidence="2" type="ORF">ACJMK2_001070</name>
</gene>
<evidence type="ECO:0000313" key="3">
    <source>
        <dbReference type="Proteomes" id="UP001634394"/>
    </source>
</evidence>
<protein>
    <submittedName>
        <fullName evidence="2">Uncharacterized protein</fullName>
    </submittedName>
</protein>
<keyword evidence="3" id="KW-1185">Reference proteome</keyword>
<organism evidence="2 3">
    <name type="scientific">Sinanodonta woodiana</name>
    <name type="common">Chinese pond mussel</name>
    <name type="synonym">Anodonta woodiana</name>
    <dbReference type="NCBI Taxonomy" id="1069815"/>
    <lineage>
        <taxon>Eukaryota</taxon>
        <taxon>Metazoa</taxon>
        <taxon>Spiralia</taxon>
        <taxon>Lophotrochozoa</taxon>
        <taxon>Mollusca</taxon>
        <taxon>Bivalvia</taxon>
        <taxon>Autobranchia</taxon>
        <taxon>Heteroconchia</taxon>
        <taxon>Palaeoheterodonta</taxon>
        <taxon>Unionida</taxon>
        <taxon>Unionoidea</taxon>
        <taxon>Unionidae</taxon>
        <taxon>Unioninae</taxon>
        <taxon>Sinanodonta</taxon>
    </lineage>
</organism>
<feature type="transmembrane region" description="Helical" evidence="1">
    <location>
        <begin position="7"/>
        <end position="29"/>
    </location>
</feature>
<comment type="caution">
    <text evidence="2">The sequence shown here is derived from an EMBL/GenBank/DDBJ whole genome shotgun (WGS) entry which is preliminary data.</text>
</comment>